<dbReference type="Gene3D" id="1.20.1250.20">
    <property type="entry name" value="MFS general substrate transporter like domains"/>
    <property type="match status" value="1"/>
</dbReference>
<dbReference type="InterPro" id="IPR011701">
    <property type="entry name" value="MFS"/>
</dbReference>
<dbReference type="STRING" id="2656787.A0A370TWZ3"/>
<feature type="transmembrane region" description="Helical" evidence="6">
    <location>
        <begin position="138"/>
        <end position="155"/>
    </location>
</feature>
<dbReference type="AlphaFoldDB" id="A0A370TWZ3"/>
<dbReference type="CDD" id="cd17323">
    <property type="entry name" value="MFS_Tpo1_MDR_like"/>
    <property type="match status" value="1"/>
</dbReference>
<feature type="transmembrane region" description="Helical" evidence="6">
    <location>
        <begin position="335"/>
        <end position="353"/>
    </location>
</feature>
<feature type="transmembrane region" description="Helical" evidence="6">
    <location>
        <begin position="502"/>
        <end position="526"/>
    </location>
</feature>
<organism evidence="8 9">
    <name type="scientific">Venustampulla echinocandica</name>
    <dbReference type="NCBI Taxonomy" id="2656787"/>
    <lineage>
        <taxon>Eukaryota</taxon>
        <taxon>Fungi</taxon>
        <taxon>Dikarya</taxon>
        <taxon>Ascomycota</taxon>
        <taxon>Pezizomycotina</taxon>
        <taxon>Leotiomycetes</taxon>
        <taxon>Helotiales</taxon>
        <taxon>Pleuroascaceae</taxon>
        <taxon>Venustampulla</taxon>
    </lineage>
</organism>
<proteinExistence type="predicted"/>
<gene>
    <name evidence="8" type="ORF">BP5553_04338</name>
</gene>
<feature type="transmembrane region" description="Helical" evidence="6">
    <location>
        <begin position="413"/>
        <end position="432"/>
    </location>
</feature>
<feature type="transmembrane region" description="Helical" evidence="6">
    <location>
        <begin position="193"/>
        <end position="215"/>
    </location>
</feature>
<feature type="domain" description="Major facilitator superfamily (MFS) profile" evidence="7">
    <location>
        <begin position="100"/>
        <end position="542"/>
    </location>
</feature>
<accession>A0A370TWZ3</accession>
<dbReference type="GeneID" id="43597187"/>
<dbReference type="Pfam" id="PF07690">
    <property type="entry name" value="MFS_1"/>
    <property type="match status" value="1"/>
</dbReference>
<sequence length="542" mass="60090">MPGIFRDAPFGQICRMVLGPQVFPYPDEKEGFQFPVPESEKKKSVSIHGDVERAEPDENSLSPPSGSESESKSDHQSVSWYSDGDLENPQMWSTAKKTFTFFQICLLTFSVYSGSAIITPAQPVFIHIFGVSAQESSLMLSMYVLGYGVGPLFFSPMSEVPRLGRNIPYFASFTLFIIITAVTSRVSNFPGLVVLRFLQGFLGGPVLATGGASAADIFSFPKISYGLIFWGGAALAGPALGPLLAGFSVPLTTWRWSMYELLILCGFSWLLLFFCLPETNADFILLKRAQRLRRSTGNEKLRSESEIKQGNLQFLNLLGGYLTTPFLVMLRDPSIAFINLYTGLIYGIFYSFFESFPIVYTQIYGFSVGITGVIFLCVIIAFIFGGSTYLCLTKFHYEPYTLKYFVGSPEHRLLPGVFAAFIAPFGIFIFAWTSREDITWVAPTIGIVLYLSCVFILTMCIFIYLPMSYPRYAASLFAANTFLRSAVACGAIHFSQPLFNNLGIGKGCSVLGGLTFGCFFGIFAIWKYGDKLRARSTFAQVY</sequence>
<feature type="transmembrane region" description="Helical" evidence="6">
    <location>
        <begin position="261"/>
        <end position="285"/>
    </location>
</feature>
<feature type="transmembrane region" description="Helical" evidence="6">
    <location>
        <begin position="227"/>
        <end position="249"/>
    </location>
</feature>
<evidence type="ECO:0000259" key="7">
    <source>
        <dbReference type="PROSITE" id="PS50850"/>
    </source>
</evidence>
<dbReference type="InterPro" id="IPR036259">
    <property type="entry name" value="MFS_trans_sf"/>
</dbReference>
<dbReference type="PANTHER" id="PTHR23502">
    <property type="entry name" value="MAJOR FACILITATOR SUPERFAMILY"/>
    <property type="match status" value="1"/>
</dbReference>
<evidence type="ECO:0000256" key="3">
    <source>
        <dbReference type="ARBA" id="ARBA00022989"/>
    </source>
</evidence>
<name>A0A370TWZ3_9HELO</name>
<dbReference type="GO" id="GO:0005886">
    <property type="term" value="C:plasma membrane"/>
    <property type="evidence" value="ECO:0007669"/>
    <property type="project" value="TreeGrafter"/>
</dbReference>
<feature type="region of interest" description="Disordered" evidence="5">
    <location>
        <begin position="29"/>
        <end position="80"/>
    </location>
</feature>
<comment type="caution">
    <text evidence="8">The sequence shown here is derived from an EMBL/GenBank/DDBJ whole genome shotgun (WGS) entry which is preliminary data.</text>
</comment>
<feature type="compositionally biased region" description="Basic and acidic residues" evidence="5">
    <location>
        <begin position="38"/>
        <end position="56"/>
    </location>
</feature>
<dbReference type="OrthoDB" id="3357846at2759"/>
<protein>
    <submittedName>
        <fullName evidence="8">Major facilitator superfamily, general substrate transporter</fullName>
    </submittedName>
</protein>
<comment type="subcellular location">
    <subcellularLocation>
        <location evidence="1">Membrane</location>
        <topology evidence="1">Multi-pass membrane protein</topology>
    </subcellularLocation>
</comment>
<dbReference type="GO" id="GO:0015244">
    <property type="term" value="F:fluconazole transmembrane transporter activity"/>
    <property type="evidence" value="ECO:0007669"/>
    <property type="project" value="TreeGrafter"/>
</dbReference>
<feature type="compositionally biased region" description="Low complexity" evidence="5">
    <location>
        <begin position="59"/>
        <end position="68"/>
    </location>
</feature>
<evidence type="ECO:0000256" key="1">
    <source>
        <dbReference type="ARBA" id="ARBA00004141"/>
    </source>
</evidence>
<dbReference type="GO" id="GO:1990961">
    <property type="term" value="P:xenobiotic detoxification by transmembrane export across the plasma membrane"/>
    <property type="evidence" value="ECO:0007669"/>
    <property type="project" value="TreeGrafter"/>
</dbReference>
<keyword evidence="4 6" id="KW-0472">Membrane</keyword>
<keyword evidence="2 6" id="KW-0812">Transmembrane</keyword>
<evidence type="ECO:0000256" key="6">
    <source>
        <dbReference type="SAM" id="Phobius"/>
    </source>
</evidence>
<dbReference type="PANTHER" id="PTHR23502:SF23">
    <property type="entry name" value="FLUCONAZOLE RESISTANCE PROTEIN 1"/>
    <property type="match status" value="1"/>
</dbReference>
<dbReference type="Proteomes" id="UP000254866">
    <property type="component" value="Unassembled WGS sequence"/>
</dbReference>
<feature type="transmembrane region" description="Helical" evidence="6">
    <location>
        <begin position="438"/>
        <end position="465"/>
    </location>
</feature>
<dbReference type="SUPFAM" id="SSF103473">
    <property type="entry name" value="MFS general substrate transporter"/>
    <property type="match status" value="1"/>
</dbReference>
<dbReference type="PROSITE" id="PS50850">
    <property type="entry name" value="MFS"/>
    <property type="match status" value="1"/>
</dbReference>
<dbReference type="EMBL" id="NPIC01000002">
    <property type="protein sequence ID" value="RDL39998.1"/>
    <property type="molecule type" value="Genomic_DNA"/>
</dbReference>
<evidence type="ECO:0000313" key="9">
    <source>
        <dbReference type="Proteomes" id="UP000254866"/>
    </source>
</evidence>
<evidence type="ECO:0000256" key="2">
    <source>
        <dbReference type="ARBA" id="ARBA00022692"/>
    </source>
</evidence>
<keyword evidence="9" id="KW-1185">Reference proteome</keyword>
<dbReference type="InterPro" id="IPR020846">
    <property type="entry name" value="MFS_dom"/>
</dbReference>
<evidence type="ECO:0000313" key="8">
    <source>
        <dbReference type="EMBL" id="RDL39998.1"/>
    </source>
</evidence>
<feature type="transmembrane region" description="Helical" evidence="6">
    <location>
        <begin position="365"/>
        <end position="392"/>
    </location>
</feature>
<evidence type="ECO:0000256" key="5">
    <source>
        <dbReference type="SAM" id="MobiDB-lite"/>
    </source>
</evidence>
<keyword evidence="3 6" id="KW-1133">Transmembrane helix</keyword>
<evidence type="ECO:0000256" key="4">
    <source>
        <dbReference type="ARBA" id="ARBA00023136"/>
    </source>
</evidence>
<dbReference type="RefSeq" id="XP_031872654.1">
    <property type="nucleotide sequence ID" value="XM_032012961.1"/>
</dbReference>
<feature type="transmembrane region" description="Helical" evidence="6">
    <location>
        <begin position="167"/>
        <end position="187"/>
    </location>
</feature>
<reference evidence="8 9" key="1">
    <citation type="journal article" date="2018" name="IMA Fungus">
        <title>IMA Genome-F 9: Draft genome sequence of Annulohypoxylon stygium, Aspergillus mulundensis, Berkeleyomyces basicola (syn. Thielaviopsis basicola), Ceratocystis smalleyi, two Cercospora beticola strains, Coleophoma cylindrospora, Fusarium fracticaudum, Phialophora cf. hyalina, and Morchella septimelata.</title>
        <authorList>
            <person name="Wingfield B.D."/>
            <person name="Bills G.F."/>
            <person name="Dong Y."/>
            <person name="Huang W."/>
            <person name="Nel W.J."/>
            <person name="Swalarsk-Parry B.S."/>
            <person name="Vaghefi N."/>
            <person name="Wilken P.M."/>
            <person name="An Z."/>
            <person name="de Beer Z.W."/>
            <person name="De Vos L."/>
            <person name="Chen L."/>
            <person name="Duong T.A."/>
            <person name="Gao Y."/>
            <person name="Hammerbacher A."/>
            <person name="Kikkert J.R."/>
            <person name="Li Y."/>
            <person name="Li H."/>
            <person name="Li K."/>
            <person name="Li Q."/>
            <person name="Liu X."/>
            <person name="Ma X."/>
            <person name="Naidoo K."/>
            <person name="Pethybridge S.J."/>
            <person name="Sun J."/>
            <person name="Steenkamp E.T."/>
            <person name="van der Nest M.A."/>
            <person name="van Wyk S."/>
            <person name="Wingfield M.J."/>
            <person name="Xiong C."/>
            <person name="Yue Q."/>
            <person name="Zhang X."/>
        </authorList>
    </citation>
    <scope>NUCLEOTIDE SEQUENCE [LARGE SCALE GENOMIC DNA]</scope>
    <source>
        <strain evidence="8 9">BP 5553</strain>
    </source>
</reference>